<name>A0A7J0DRP4_9ERIC</name>
<comment type="caution">
    <text evidence="2">The sequence shown here is derived from an EMBL/GenBank/DDBJ whole genome shotgun (WGS) entry which is preliminary data.</text>
</comment>
<dbReference type="OrthoDB" id="308861at2759"/>
<feature type="compositionally biased region" description="Basic and acidic residues" evidence="1">
    <location>
        <begin position="264"/>
        <end position="277"/>
    </location>
</feature>
<sequence length="404" mass="44507">MQMGHAQTSCELKNIFAALVKQSKPPEFPMDAPNIIHMEPTEDIPNASHTEPTADISNLSQPKPAENILSLSQPEPTADILKLPHMEPPVLAPNLSQEGLVVPETSKEADTVSNSCERGKPLVKIRVKRSAASSRAEDVDNVTVEKSQAIRTSRKSTRVHDSGSRMTASIGSAKLASEGDELGKELQCTADSRKVSALPPHGRSSPSIMKDNGGTKTQKYASLQTLSVPGHVLDSVSLVTADPRSHSKEKGKKKDKDKKRKRDERKGHRDDPEYLERKRLKKEKKQREKEMAKLMSVEAKTSSSIQLQNLAMISEEAKRSSAELQSKKDEAETRLTMVSQEAKSSPVELRGNEHELGSKAAMVQLKTGEPKMVVKMGERRADTSEANSTPKFRIKIKNRTLNKS</sequence>
<reference evidence="3" key="1">
    <citation type="submission" date="2019-07" db="EMBL/GenBank/DDBJ databases">
        <title>De Novo Assembly of kiwifruit Actinidia rufa.</title>
        <authorList>
            <person name="Sugita-Konishi S."/>
            <person name="Sato K."/>
            <person name="Mori E."/>
            <person name="Abe Y."/>
            <person name="Kisaki G."/>
            <person name="Hamano K."/>
            <person name="Suezawa K."/>
            <person name="Otani M."/>
            <person name="Fukuda T."/>
            <person name="Manabe T."/>
            <person name="Gomi K."/>
            <person name="Tabuchi M."/>
            <person name="Akimitsu K."/>
            <person name="Kataoka I."/>
        </authorList>
    </citation>
    <scope>NUCLEOTIDE SEQUENCE [LARGE SCALE GENOMIC DNA]</scope>
    <source>
        <strain evidence="3">cv. Fuchu</strain>
    </source>
</reference>
<proteinExistence type="predicted"/>
<feature type="compositionally biased region" description="Basic and acidic residues" evidence="1">
    <location>
        <begin position="243"/>
        <end position="254"/>
    </location>
</feature>
<organism evidence="2 3">
    <name type="scientific">Actinidia rufa</name>
    <dbReference type="NCBI Taxonomy" id="165716"/>
    <lineage>
        <taxon>Eukaryota</taxon>
        <taxon>Viridiplantae</taxon>
        <taxon>Streptophyta</taxon>
        <taxon>Embryophyta</taxon>
        <taxon>Tracheophyta</taxon>
        <taxon>Spermatophyta</taxon>
        <taxon>Magnoliopsida</taxon>
        <taxon>eudicotyledons</taxon>
        <taxon>Gunneridae</taxon>
        <taxon>Pentapetalae</taxon>
        <taxon>asterids</taxon>
        <taxon>Ericales</taxon>
        <taxon>Actinidiaceae</taxon>
        <taxon>Actinidia</taxon>
    </lineage>
</organism>
<evidence type="ECO:0000313" key="2">
    <source>
        <dbReference type="EMBL" id="GFS40731.1"/>
    </source>
</evidence>
<protein>
    <submittedName>
        <fullName evidence="2">TBP-associated factor 2</fullName>
    </submittedName>
</protein>
<evidence type="ECO:0000256" key="1">
    <source>
        <dbReference type="SAM" id="MobiDB-lite"/>
    </source>
</evidence>
<feature type="compositionally biased region" description="Basic residues" evidence="1">
    <location>
        <begin position="392"/>
        <end position="404"/>
    </location>
</feature>
<feature type="region of interest" description="Disordered" evidence="1">
    <location>
        <begin position="144"/>
        <end position="223"/>
    </location>
</feature>
<feature type="region of interest" description="Disordered" evidence="1">
    <location>
        <begin position="367"/>
        <end position="404"/>
    </location>
</feature>
<evidence type="ECO:0000313" key="3">
    <source>
        <dbReference type="Proteomes" id="UP000585474"/>
    </source>
</evidence>
<feature type="region of interest" description="Disordered" evidence="1">
    <location>
        <begin position="40"/>
        <end position="61"/>
    </location>
</feature>
<feature type="compositionally biased region" description="Polar residues" evidence="1">
    <location>
        <begin position="47"/>
        <end position="61"/>
    </location>
</feature>
<dbReference type="EMBL" id="BJWL01000358">
    <property type="protein sequence ID" value="GFS40731.1"/>
    <property type="molecule type" value="Genomic_DNA"/>
</dbReference>
<accession>A0A7J0DRP4</accession>
<gene>
    <name evidence="2" type="ORF">Acr_00g0070180</name>
</gene>
<feature type="compositionally biased region" description="Polar residues" evidence="1">
    <location>
        <begin position="214"/>
        <end position="223"/>
    </location>
</feature>
<dbReference type="Proteomes" id="UP000585474">
    <property type="component" value="Unassembled WGS sequence"/>
</dbReference>
<dbReference type="AlphaFoldDB" id="A0A7J0DRP4"/>
<keyword evidence="3" id="KW-1185">Reference proteome</keyword>
<feature type="region of interest" description="Disordered" evidence="1">
    <location>
        <begin position="237"/>
        <end position="304"/>
    </location>
</feature>